<accession>A0A2Z4INS1</accession>
<dbReference type="GO" id="GO:0004045">
    <property type="term" value="F:peptidyl-tRNA hydrolase activity"/>
    <property type="evidence" value="ECO:0007669"/>
    <property type="project" value="UniProtKB-EC"/>
</dbReference>
<dbReference type="EMBL" id="CP030041">
    <property type="protein sequence ID" value="AWW32494.1"/>
    <property type="molecule type" value="Genomic_DNA"/>
</dbReference>
<evidence type="ECO:0000256" key="1">
    <source>
        <dbReference type="ARBA" id="ARBA00010835"/>
    </source>
</evidence>
<evidence type="ECO:0000259" key="3">
    <source>
        <dbReference type="Pfam" id="PF00472"/>
    </source>
</evidence>
<dbReference type="InterPro" id="IPR000352">
    <property type="entry name" value="Pep_chain_release_fac_I"/>
</dbReference>
<comment type="similarity">
    <text evidence="1">Belongs to the prokaryotic/mitochondrial release factor family.</text>
</comment>
<dbReference type="SUPFAM" id="SSF75620">
    <property type="entry name" value="Release factor"/>
    <property type="match status" value="1"/>
</dbReference>
<dbReference type="NCBIfam" id="NF006718">
    <property type="entry name" value="PRK09256.1"/>
    <property type="match status" value="1"/>
</dbReference>
<dbReference type="PANTHER" id="PTHR47814:SF1">
    <property type="entry name" value="PEPTIDYL-TRNA HYDROLASE ARFB"/>
    <property type="match status" value="1"/>
</dbReference>
<dbReference type="EC" id="3.1.1.29" evidence="4"/>
<evidence type="ECO:0000313" key="5">
    <source>
        <dbReference type="Proteomes" id="UP000248688"/>
    </source>
</evidence>
<proteinExistence type="inferred from homology"/>
<dbReference type="PANTHER" id="PTHR47814">
    <property type="entry name" value="PEPTIDYL-TRNA HYDROLASE ARFB"/>
    <property type="match status" value="1"/>
</dbReference>
<evidence type="ECO:0000313" key="4">
    <source>
        <dbReference type="EMBL" id="AWW32494.1"/>
    </source>
</evidence>
<dbReference type="OrthoDB" id="9815709at2"/>
<keyword evidence="4" id="KW-0378">Hydrolase</keyword>
<dbReference type="GO" id="GO:0003747">
    <property type="term" value="F:translation release factor activity"/>
    <property type="evidence" value="ECO:0007669"/>
    <property type="project" value="InterPro"/>
</dbReference>
<gene>
    <name evidence="4" type="ORF">DN752_21380</name>
</gene>
<dbReference type="Proteomes" id="UP000248688">
    <property type="component" value="Chromosome"/>
</dbReference>
<organism evidence="4 5">
    <name type="scientific">Echinicola strongylocentroti</name>
    <dbReference type="NCBI Taxonomy" id="1795355"/>
    <lineage>
        <taxon>Bacteria</taxon>
        <taxon>Pseudomonadati</taxon>
        <taxon>Bacteroidota</taxon>
        <taxon>Cytophagia</taxon>
        <taxon>Cytophagales</taxon>
        <taxon>Cyclobacteriaceae</taxon>
        <taxon>Echinicola</taxon>
    </lineage>
</organism>
<dbReference type="AlphaFoldDB" id="A0A2Z4INS1"/>
<dbReference type="GO" id="GO:0072344">
    <property type="term" value="P:rescue of stalled ribosome"/>
    <property type="evidence" value="ECO:0007669"/>
    <property type="project" value="TreeGrafter"/>
</dbReference>
<dbReference type="Gene3D" id="3.30.160.20">
    <property type="match status" value="1"/>
</dbReference>
<evidence type="ECO:0000256" key="2">
    <source>
        <dbReference type="SAM" id="MobiDB-lite"/>
    </source>
</evidence>
<keyword evidence="5" id="KW-1185">Reference proteome</keyword>
<feature type="region of interest" description="Disordered" evidence="2">
    <location>
        <begin position="105"/>
        <end position="138"/>
    </location>
</feature>
<dbReference type="KEGG" id="est:DN752_21380"/>
<dbReference type="GO" id="GO:0043022">
    <property type="term" value="F:ribosome binding"/>
    <property type="evidence" value="ECO:0007669"/>
    <property type="project" value="TreeGrafter"/>
</dbReference>
<feature type="domain" description="Prokaryotic-type class I peptide chain release factors" evidence="3">
    <location>
        <begin position="15"/>
        <end position="133"/>
    </location>
</feature>
<reference evidence="4 5" key="1">
    <citation type="submission" date="2018-06" db="EMBL/GenBank/DDBJ databases">
        <title>Echinicola strongylocentroti sp. nov., isolated from a sea urchin Strongylocentrotus intermedius.</title>
        <authorList>
            <person name="Bae S.S."/>
        </authorList>
    </citation>
    <scope>NUCLEOTIDE SEQUENCE [LARGE SCALE GENOMIC DNA]</scope>
    <source>
        <strain evidence="4 5">MEBiC08714</strain>
    </source>
</reference>
<sequence length="138" mass="15776">MMRTASQISRLDFSNEVTFKTAKSGGPGGQNVNKVNTKVQLVFDVRSSQILTEEEKDKVLEQLGTKLNADGHIQVVVQESRSQLQNKTLALQKFGQLISKVFVRKKKRKPTKPTKSAVKKRLDNKKRKGEKKQWRRKL</sequence>
<protein>
    <submittedName>
        <fullName evidence="4">Aminoacyl-tRNA hydrolase</fullName>
        <ecNumber evidence="4">3.1.1.29</ecNumber>
    </submittedName>
</protein>
<dbReference type="Pfam" id="PF00472">
    <property type="entry name" value="RF-1"/>
    <property type="match status" value="1"/>
</dbReference>
<dbReference type="InterPro" id="IPR045853">
    <property type="entry name" value="Pep_chain_release_fac_I_sf"/>
</dbReference>
<name>A0A2Z4INS1_9BACT</name>